<proteinExistence type="inferred from homology"/>
<dbReference type="InterPro" id="IPR011834">
    <property type="entry name" value="Agluc_phsphrylas"/>
</dbReference>
<dbReference type="InterPro" id="IPR052182">
    <property type="entry name" value="Glycogen/Maltodextrin_Phosph"/>
</dbReference>
<protein>
    <recommendedName>
        <fullName evidence="4">glycogen phosphorylase</fullName>
        <ecNumber evidence="4">2.4.1.1</ecNumber>
    </recommendedName>
</protein>
<dbReference type="InterPro" id="IPR000811">
    <property type="entry name" value="Glyco_trans_35"/>
</dbReference>
<dbReference type="PANTHER" id="PTHR42655:SF1">
    <property type="entry name" value="GLYCOGEN PHOSPHORYLASE"/>
    <property type="match status" value="1"/>
</dbReference>
<evidence type="ECO:0000313" key="13">
    <source>
        <dbReference type="Proteomes" id="UP001239083"/>
    </source>
</evidence>
<evidence type="ECO:0000256" key="5">
    <source>
        <dbReference type="ARBA" id="ARBA00022533"/>
    </source>
</evidence>
<gene>
    <name evidence="12" type="ORF">QFZ26_000156</name>
</gene>
<dbReference type="Pfam" id="PF11897">
    <property type="entry name" value="DUF3417"/>
    <property type="match status" value="1"/>
</dbReference>
<comment type="similarity">
    <text evidence="3">Belongs to the glycogen phosphorylase family.</text>
</comment>
<comment type="catalytic activity">
    <reaction evidence="1">
        <text>[(1-&gt;4)-alpha-D-glucosyl](n) + phosphate = [(1-&gt;4)-alpha-D-glucosyl](n-1) + alpha-D-glucose 1-phosphate</text>
        <dbReference type="Rhea" id="RHEA:41732"/>
        <dbReference type="Rhea" id="RHEA-COMP:9584"/>
        <dbReference type="Rhea" id="RHEA-COMP:9586"/>
        <dbReference type="ChEBI" id="CHEBI:15444"/>
        <dbReference type="ChEBI" id="CHEBI:43474"/>
        <dbReference type="ChEBI" id="CHEBI:58601"/>
        <dbReference type="EC" id="2.4.1.1"/>
    </reaction>
</comment>
<keyword evidence="5" id="KW-0021">Allosteric enzyme</keyword>
<evidence type="ECO:0000256" key="2">
    <source>
        <dbReference type="ARBA" id="ARBA00001933"/>
    </source>
</evidence>
<dbReference type="EC" id="2.4.1.1" evidence="4"/>
<dbReference type="Pfam" id="PF00343">
    <property type="entry name" value="Phosphorylase"/>
    <property type="match status" value="1"/>
</dbReference>
<dbReference type="InterPro" id="IPR035090">
    <property type="entry name" value="Pyridoxal_P_attach_site"/>
</dbReference>
<evidence type="ECO:0000259" key="11">
    <source>
        <dbReference type="Pfam" id="PF11897"/>
    </source>
</evidence>
<dbReference type="RefSeq" id="WP_307038590.1">
    <property type="nucleotide sequence ID" value="NZ_JAUSYY010000001.1"/>
</dbReference>
<evidence type="ECO:0000256" key="6">
    <source>
        <dbReference type="ARBA" id="ARBA00022676"/>
    </source>
</evidence>
<name>A0ABU0R5Z7_9MICO</name>
<dbReference type="EMBL" id="JAUSYY010000001">
    <property type="protein sequence ID" value="MDQ0892601.1"/>
    <property type="molecule type" value="Genomic_DNA"/>
</dbReference>
<feature type="domain" description="DUF3417" evidence="11">
    <location>
        <begin position="14"/>
        <end position="120"/>
    </location>
</feature>
<evidence type="ECO:0000256" key="1">
    <source>
        <dbReference type="ARBA" id="ARBA00001275"/>
    </source>
</evidence>
<dbReference type="PIRSF" id="PIRSF000460">
    <property type="entry name" value="Pprylas_GlgP"/>
    <property type="match status" value="1"/>
</dbReference>
<evidence type="ECO:0000256" key="7">
    <source>
        <dbReference type="ARBA" id="ARBA00022679"/>
    </source>
</evidence>
<dbReference type="InterPro" id="IPR024517">
    <property type="entry name" value="Glycogen_phosphorylase_DUF3417"/>
</dbReference>
<accession>A0ABU0R5Z7</accession>
<keyword evidence="9" id="KW-0119">Carbohydrate metabolism</keyword>
<evidence type="ECO:0000256" key="3">
    <source>
        <dbReference type="ARBA" id="ARBA00006047"/>
    </source>
</evidence>
<dbReference type="Gene3D" id="3.40.50.2000">
    <property type="entry name" value="Glycogen Phosphorylase B"/>
    <property type="match status" value="3"/>
</dbReference>
<evidence type="ECO:0000256" key="8">
    <source>
        <dbReference type="ARBA" id="ARBA00022898"/>
    </source>
</evidence>
<comment type="cofactor">
    <cofactor evidence="2">
        <name>pyridoxal 5'-phosphate</name>
        <dbReference type="ChEBI" id="CHEBI:597326"/>
    </cofactor>
</comment>
<dbReference type="GO" id="GO:0004645">
    <property type="term" value="F:1,4-alpha-oligoglucan phosphorylase activity"/>
    <property type="evidence" value="ECO:0007669"/>
    <property type="project" value="UniProtKB-EC"/>
</dbReference>
<dbReference type="PROSITE" id="PS00102">
    <property type="entry name" value="PHOSPHORYLASE"/>
    <property type="match status" value="1"/>
</dbReference>
<dbReference type="SUPFAM" id="SSF53756">
    <property type="entry name" value="UDP-Glycosyltransferase/glycogen phosphorylase"/>
    <property type="match status" value="1"/>
</dbReference>
<sequence>MKPIRKFTVRAVVPGSLSALDELAANLRWSWHEPTRRLFEHIDPELWRSSQRDPVAFLGEVDPARLSELAADGGYVEWAERERASLREYLSEPRWFQSLGAETPRTIAYFSPEFGITAALPQYSGGLGILAGDHLKAASDLGVPIVGVGLFYKAGYFSQSISPDGWQQERYPVLDPDGLPLSVLRGADGTPVQVTLALPGDASLHARVWKASVGRITLLMLDTDIPANADELRSVTDRLYGGGGEHRLLQELLLGIGGVRAVRAFTELSGTPAPDVFHMNEGHAGFLGLERIATYIGEGLTFAESLQLVRAGTVFTTHTPVPAGIDRFDRALVERYLSSSLLPGVDPADALALGVEPGADPATSAFNMAVMGLRLAQHANGVSKLHGQVSRRMFGDLWPGFDADEVPITSITNGVHAPTWTDPALLGIAEETLGTGDTEHADWRSPALSDGEFWGVKRRMRLQLVEDARRRLAASWAEQHPGSAVPQWISQVLDPDTLTVGFARRVPTYKRLTLMLQDPERLTAILTNPERPVQLVIAGKSHPADDEGKRLIQQLVQFAQQSELRERIVFLPDYDMGMAEILYPGCDVWLNNPLRPLEACGTSGMKAAMNGALNLSILDGWWAEYAGDDYGWVIPSADSAGDAGERDALEAAALYDVLEHRVAPRYYERDGDGVPAEWVRRVRQTLATLVPELGADRMVREYVERLYRPAAEHASRVIADGARGARELAAWSAKVRAAWPGVHVVHVESGGVEAPHVGDELHLRAHVELDGLAPDDVTVEVVYGRSRSGDVIDAARQAALHPTTDAGAGASTGPALYTGTVVLDRAGAFGYTVRVVPRHPLLLSTAELGLVATAG</sequence>
<keyword evidence="7 12" id="KW-0808">Transferase</keyword>
<comment type="function">
    <text evidence="10">Phosphorylase is an important allosteric enzyme in carbohydrate metabolism. Enzymes from different sources differ in their regulatory mechanisms and in their natural substrates. However, all known phosphorylases share catalytic and structural properties.</text>
</comment>
<keyword evidence="8" id="KW-0663">Pyridoxal phosphate</keyword>
<dbReference type="PANTHER" id="PTHR42655">
    <property type="entry name" value="GLYCOGEN PHOSPHORYLASE"/>
    <property type="match status" value="1"/>
</dbReference>
<keyword evidence="13" id="KW-1185">Reference proteome</keyword>
<evidence type="ECO:0000256" key="10">
    <source>
        <dbReference type="ARBA" id="ARBA00025174"/>
    </source>
</evidence>
<evidence type="ECO:0000313" key="12">
    <source>
        <dbReference type="EMBL" id="MDQ0892601.1"/>
    </source>
</evidence>
<organism evidence="12 13">
    <name type="scientific">Agromyces ramosus</name>
    <dbReference type="NCBI Taxonomy" id="33879"/>
    <lineage>
        <taxon>Bacteria</taxon>
        <taxon>Bacillati</taxon>
        <taxon>Actinomycetota</taxon>
        <taxon>Actinomycetes</taxon>
        <taxon>Micrococcales</taxon>
        <taxon>Microbacteriaceae</taxon>
        <taxon>Agromyces</taxon>
    </lineage>
</organism>
<comment type="caution">
    <text evidence="12">The sequence shown here is derived from an EMBL/GenBank/DDBJ whole genome shotgun (WGS) entry which is preliminary data.</text>
</comment>
<evidence type="ECO:0000256" key="9">
    <source>
        <dbReference type="ARBA" id="ARBA00023277"/>
    </source>
</evidence>
<reference evidence="12 13" key="1">
    <citation type="submission" date="2023-07" db="EMBL/GenBank/DDBJ databases">
        <title>Comparative genomics of wheat-associated soil bacteria to identify genetic determinants of phenazine resistance.</title>
        <authorList>
            <person name="Mouncey N."/>
        </authorList>
    </citation>
    <scope>NUCLEOTIDE SEQUENCE [LARGE SCALE GENOMIC DNA]</scope>
    <source>
        <strain evidence="12 13">V3I3</strain>
    </source>
</reference>
<dbReference type="Proteomes" id="UP001239083">
    <property type="component" value="Unassembled WGS sequence"/>
</dbReference>
<dbReference type="NCBIfam" id="TIGR02094">
    <property type="entry name" value="more_P_ylases"/>
    <property type="match status" value="1"/>
</dbReference>
<keyword evidence="6 12" id="KW-0328">Glycosyltransferase</keyword>
<evidence type="ECO:0000256" key="4">
    <source>
        <dbReference type="ARBA" id="ARBA00012591"/>
    </source>
</evidence>